<dbReference type="PANTHER" id="PTHR19848:SF8">
    <property type="entry name" value="F-BOX AND WD REPEAT DOMAIN CONTAINING 7"/>
    <property type="match status" value="1"/>
</dbReference>
<evidence type="ECO:0000313" key="4">
    <source>
        <dbReference type="EMBL" id="PPQ79168.1"/>
    </source>
</evidence>
<proteinExistence type="predicted"/>
<dbReference type="OrthoDB" id="2639794at2759"/>
<evidence type="ECO:0000256" key="3">
    <source>
        <dbReference type="PROSITE-ProRule" id="PRU00221"/>
    </source>
</evidence>
<dbReference type="Pfam" id="PF00400">
    <property type="entry name" value="WD40"/>
    <property type="match status" value="2"/>
</dbReference>
<dbReference type="InterPro" id="IPR001680">
    <property type="entry name" value="WD40_rpt"/>
</dbReference>
<comment type="caution">
    <text evidence="4">The sequence shown here is derived from an EMBL/GenBank/DDBJ whole genome shotgun (WGS) entry which is preliminary data.</text>
</comment>
<keyword evidence="2" id="KW-0677">Repeat</keyword>
<dbReference type="InterPro" id="IPR036322">
    <property type="entry name" value="WD40_repeat_dom_sf"/>
</dbReference>
<dbReference type="Proteomes" id="UP000284706">
    <property type="component" value="Unassembled WGS sequence"/>
</dbReference>
<dbReference type="InParanoid" id="A0A409WKW7"/>
<dbReference type="STRING" id="231916.A0A409WKW7"/>
<sequence length="458" mass="51708">MSTSSTPSTAWEEPRQFTVPLPFEFDFMDQRPLMACSATRLALGHDNQVYIYSLPTFDLVRIVGPEELSEDLVSLQIHGQILVIFEGAPKGCSLHFWDLEDDRSLGAVELIDDWFFVSVSSPGRELVEIDRRIREERPKHPTLVVCSPQGQFLRTYTLQRSAVPSTHHDIVTGQAQRSLTDGMFSEMTISPVDWAWCQTSMGRTAVTGGADATIRVWDIITGECRLVLMGHYKSVAHIRMDATRIYSLSRDRTLRVWDRQYGNCLRVLNPSLSYTDGLSSLELIHPYLITTVDFPGLPVHDALEISTWDPISGKLLHCIGKQKKSCPGPTLRGKTRTLVTWKVDKVSKENWIEVWDLRSGQRLMSTQTGLLEGYVMDFSFCSQDRFLMAVVVGQDEKYRLKVWDFGLDNSLGEDLGSTNEKASDSVAEKMVAGGSITADTKRRSGKKGNFIRRLFRRS</sequence>
<keyword evidence="5" id="KW-1185">Reference proteome</keyword>
<dbReference type="PROSITE" id="PS50082">
    <property type="entry name" value="WD_REPEATS_2"/>
    <property type="match status" value="2"/>
</dbReference>
<dbReference type="Gene3D" id="2.130.10.10">
    <property type="entry name" value="YVTN repeat-like/Quinoprotein amine dehydrogenase"/>
    <property type="match status" value="1"/>
</dbReference>
<dbReference type="SMART" id="SM00320">
    <property type="entry name" value="WD40"/>
    <property type="match status" value="2"/>
</dbReference>
<organism evidence="4 5">
    <name type="scientific">Gymnopilus dilepis</name>
    <dbReference type="NCBI Taxonomy" id="231916"/>
    <lineage>
        <taxon>Eukaryota</taxon>
        <taxon>Fungi</taxon>
        <taxon>Dikarya</taxon>
        <taxon>Basidiomycota</taxon>
        <taxon>Agaricomycotina</taxon>
        <taxon>Agaricomycetes</taxon>
        <taxon>Agaricomycetidae</taxon>
        <taxon>Agaricales</taxon>
        <taxon>Agaricineae</taxon>
        <taxon>Hymenogastraceae</taxon>
        <taxon>Gymnopilus</taxon>
    </lineage>
</organism>
<dbReference type="InterPro" id="IPR015943">
    <property type="entry name" value="WD40/YVTN_repeat-like_dom_sf"/>
</dbReference>
<dbReference type="AlphaFoldDB" id="A0A409WKW7"/>
<dbReference type="SUPFAM" id="SSF50978">
    <property type="entry name" value="WD40 repeat-like"/>
    <property type="match status" value="1"/>
</dbReference>
<dbReference type="EMBL" id="NHYE01005018">
    <property type="protein sequence ID" value="PPQ79168.1"/>
    <property type="molecule type" value="Genomic_DNA"/>
</dbReference>
<evidence type="ECO:0000256" key="2">
    <source>
        <dbReference type="ARBA" id="ARBA00022737"/>
    </source>
</evidence>
<accession>A0A409WKW7</accession>
<name>A0A409WKW7_9AGAR</name>
<protein>
    <submittedName>
        <fullName evidence="4">Uncharacterized protein</fullName>
    </submittedName>
</protein>
<feature type="repeat" description="WD" evidence="3">
    <location>
        <begin position="202"/>
        <end position="227"/>
    </location>
</feature>
<gene>
    <name evidence="4" type="ORF">CVT26_000513</name>
</gene>
<dbReference type="PANTHER" id="PTHR19848">
    <property type="entry name" value="WD40 REPEAT PROTEIN"/>
    <property type="match status" value="1"/>
</dbReference>
<evidence type="ECO:0000313" key="5">
    <source>
        <dbReference type="Proteomes" id="UP000284706"/>
    </source>
</evidence>
<reference evidence="4 5" key="1">
    <citation type="journal article" date="2018" name="Evol. Lett.">
        <title>Horizontal gene cluster transfer increased hallucinogenic mushroom diversity.</title>
        <authorList>
            <person name="Reynolds H.T."/>
            <person name="Vijayakumar V."/>
            <person name="Gluck-Thaler E."/>
            <person name="Korotkin H.B."/>
            <person name="Matheny P.B."/>
            <person name="Slot J.C."/>
        </authorList>
    </citation>
    <scope>NUCLEOTIDE SEQUENCE [LARGE SCALE GENOMIC DNA]</scope>
    <source>
        <strain evidence="4 5">SRW20</strain>
    </source>
</reference>
<evidence type="ECO:0000256" key="1">
    <source>
        <dbReference type="ARBA" id="ARBA00022574"/>
    </source>
</evidence>
<feature type="repeat" description="WD" evidence="3">
    <location>
        <begin position="228"/>
        <end position="267"/>
    </location>
</feature>
<keyword evidence="1 3" id="KW-0853">WD repeat</keyword>